<dbReference type="Gene3D" id="3.90.1200.10">
    <property type="match status" value="1"/>
</dbReference>
<evidence type="ECO:0000313" key="3">
    <source>
        <dbReference type="EMBL" id="SUZ84953.1"/>
    </source>
</evidence>
<evidence type="ECO:0000259" key="2">
    <source>
        <dbReference type="Pfam" id="PF01636"/>
    </source>
</evidence>
<dbReference type="PANTHER" id="PTHR21064">
    <property type="entry name" value="AMINOGLYCOSIDE PHOSPHOTRANSFERASE DOMAIN-CONTAINING PROTEIN-RELATED"/>
    <property type="match status" value="1"/>
</dbReference>
<accession>A0A381R5V4</accession>
<reference evidence="3" key="1">
    <citation type="submission" date="2018-05" db="EMBL/GenBank/DDBJ databases">
        <authorList>
            <person name="Lanie J.A."/>
            <person name="Ng W.-L."/>
            <person name="Kazmierczak K.M."/>
            <person name="Andrzejewski T.M."/>
            <person name="Davidsen T.M."/>
            <person name="Wayne K.J."/>
            <person name="Tettelin H."/>
            <person name="Glass J.I."/>
            <person name="Rusch D."/>
            <person name="Podicherti R."/>
            <person name="Tsui H.-C.T."/>
            <person name="Winkler M.E."/>
        </authorList>
    </citation>
    <scope>NUCLEOTIDE SEQUENCE</scope>
</reference>
<dbReference type="Pfam" id="PF01636">
    <property type="entry name" value="APH"/>
    <property type="match status" value="1"/>
</dbReference>
<feature type="domain" description="Aminoglycoside phosphotransferase" evidence="2">
    <location>
        <begin position="33"/>
        <end position="259"/>
    </location>
</feature>
<dbReference type="Gene3D" id="3.30.200.20">
    <property type="entry name" value="Phosphorylase Kinase, domain 1"/>
    <property type="match status" value="1"/>
</dbReference>
<name>A0A381R5V4_9ZZZZ</name>
<evidence type="ECO:0000256" key="1">
    <source>
        <dbReference type="ARBA" id="ARBA00038240"/>
    </source>
</evidence>
<dbReference type="GO" id="GO:0004413">
    <property type="term" value="F:homoserine kinase activity"/>
    <property type="evidence" value="ECO:0007669"/>
    <property type="project" value="TreeGrafter"/>
</dbReference>
<gene>
    <name evidence="3" type="ORF">METZ01_LOCUS37807</name>
</gene>
<comment type="similarity">
    <text evidence="1">Belongs to the pseudomonas-type ThrB family.</text>
</comment>
<sequence>MRLGARFIMAIDIDEQDVACLLSMAEMPDVDSISPMQGGWANTNVLLTLVDGSNVVLKAWDANTVEEVGRVIQRHAHLDAHGIPTPVPLELSSGNRHVERKGVAWALVPHYEGGLLGSDTDSLRSLGEVQARMHLIPIDDFFPEVYTMGFEFFKRVFALAEERDAWSPFLDLLRREAASLEPRIPHDLPSGILHGDLFPDNVIGSGGEVAAILDLEEAWIGPLAFDLVMSFVGFGWEDSEPLEGRWRALLEGYESVRPLTEVEWSALPHLNRYATLSIAAWRYWKHVMSRHDPNLAERYLEMVDRLDVSLPFLEAHS</sequence>
<dbReference type="GO" id="GO:0009088">
    <property type="term" value="P:threonine biosynthetic process"/>
    <property type="evidence" value="ECO:0007669"/>
    <property type="project" value="TreeGrafter"/>
</dbReference>
<dbReference type="PANTHER" id="PTHR21064:SF6">
    <property type="entry name" value="AMINOGLYCOSIDE PHOSPHOTRANSFERASE DOMAIN-CONTAINING PROTEIN"/>
    <property type="match status" value="1"/>
</dbReference>
<dbReference type="SUPFAM" id="SSF56112">
    <property type="entry name" value="Protein kinase-like (PK-like)"/>
    <property type="match status" value="1"/>
</dbReference>
<dbReference type="InterPro" id="IPR050249">
    <property type="entry name" value="Pseudomonas-type_ThrB"/>
</dbReference>
<dbReference type="InterPro" id="IPR011009">
    <property type="entry name" value="Kinase-like_dom_sf"/>
</dbReference>
<protein>
    <recommendedName>
        <fullName evidence="2">Aminoglycoside phosphotransferase domain-containing protein</fullName>
    </recommendedName>
</protein>
<dbReference type="AlphaFoldDB" id="A0A381R5V4"/>
<organism evidence="3">
    <name type="scientific">marine metagenome</name>
    <dbReference type="NCBI Taxonomy" id="408172"/>
    <lineage>
        <taxon>unclassified sequences</taxon>
        <taxon>metagenomes</taxon>
        <taxon>ecological metagenomes</taxon>
    </lineage>
</organism>
<dbReference type="EMBL" id="UINC01001614">
    <property type="protein sequence ID" value="SUZ84953.1"/>
    <property type="molecule type" value="Genomic_DNA"/>
</dbReference>
<proteinExistence type="inferred from homology"/>
<dbReference type="InterPro" id="IPR002575">
    <property type="entry name" value="Aminoglycoside_PTrfase"/>
</dbReference>